<dbReference type="KEGG" id="dea:FPZ08_14725"/>
<keyword evidence="6" id="KW-1185">Reference proteome</keyword>
<keyword evidence="2 5" id="KW-0560">Oxidoreductase</keyword>
<dbReference type="RefSeq" id="WP_146290705.1">
    <property type="nucleotide sequence ID" value="NZ_CP042304.1"/>
</dbReference>
<evidence type="ECO:0000313" key="6">
    <source>
        <dbReference type="Proteomes" id="UP000315364"/>
    </source>
</evidence>
<dbReference type="PROSITE" id="PS00061">
    <property type="entry name" value="ADH_SHORT"/>
    <property type="match status" value="1"/>
</dbReference>
<feature type="domain" description="Ketoreductase" evidence="4">
    <location>
        <begin position="8"/>
        <end position="190"/>
    </location>
</feature>
<evidence type="ECO:0000256" key="3">
    <source>
        <dbReference type="ARBA" id="ARBA00023027"/>
    </source>
</evidence>
<reference evidence="5 6" key="1">
    <citation type="submission" date="2019-07" db="EMBL/GenBank/DDBJ databases">
        <title>Full genome sequence of Devosia sp. Gsoil 520.</title>
        <authorList>
            <person name="Im W.-T."/>
        </authorList>
    </citation>
    <scope>NUCLEOTIDE SEQUENCE [LARGE SCALE GENOMIC DNA]</scope>
    <source>
        <strain evidence="5 6">Gsoil 520</strain>
    </source>
</reference>
<evidence type="ECO:0000256" key="2">
    <source>
        <dbReference type="ARBA" id="ARBA00023002"/>
    </source>
</evidence>
<protein>
    <submittedName>
        <fullName evidence="5">Glucose 1-dehydrogenase</fullName>
        <ecNumber evidence="5">1.1.1.47</ecNumber>
    </submittedName>
</protein>
<dbReference type="PANTHER" id="PTHR24321:SF8">
    <property type="entry name" value="ESTRADIOL 17-BETA-DEHYDROGENASE 8-RELATED"/>
    <property type="match status" value="1"/>
</dbReference>
<dbReference type="AlphaFoldDB" id="A0A5B8LVJ0"/>
<dbReference type="InterPro" id="IPR020904">
    <property type="entry name" value="Sc_DH/Rdtase_CS"/>
</dbReference>
<dbReference type="Proteomes" id="UP000315364">
    <property type="component" value="Chromosome"/>
</dbReference>
<dbReference type="CDD" id="cd05233">
    <property type="entry name" value="SDR_c"/>
    <property type="match status" value="1"/>
</dbReference>
<dbReference type="InterPro" id="IPR057326">
    <property type="entry name" value="KR_dom"/>
</dbReference>
<dbReference type="InterPro" id="IPR036291">
    <property type="entry name" value="NAD(P)-bd_dom_sf"/>
</dbReference>
<gene>
    <name evidence="5" type="ORF">FPZ08_14725</name>
</gene>
<keyword evidence="3" id="KW-0520">NAD</keyword>
<dbReference type="SMART" id="SM00822">
    <property type="entry name" value="PKS_KR"/>
    <property type="match status" value="1"/>
</dbReference>
<dbReference type="EC" id="1.1.1.47" evidence="5"/>
<evidence type="ECO:0000256" key="1">
    <source>
        <dbReference type="ARBA" id="ARBA00006484"/>
    </source>
</evidence>
<dbReference type="FunFam" id="3.40.50.720:FF:000084">
    <property type="entry name" value="Short-chain dehydrogenase reductase"/>
    <property type="match status" value="1"/>
</dbReference>
<name>A0A5B8LVJ0_9HYPH</name>
<dbReference type="PANTHER" id="PTHR24321">
    <property type="entry name" value="DEHYDROGENASES, SHORT CHAIN"/>
    <property type="match status" value="1"/>
</dbReference>
<dbReference type="Gene3D" id="3.40.50.720">
    <property type="entry name" value="NAD(P)-binding Rossmann-like Domain"/>
    <property type="match status" value="1"/>
</dbReference>
<evidence type="ECO:0000259" key="4">
    <source>
        <dbReference type="SMART" id="SM00822"/>
    </source>
</evidence>
<sequence>MAGRLANGHVFVTGGSRGIGAAIVEKALAEGACVTMVDLDRAAGEAFVAGLADRDRVHFEAGDIRRIEDISRVHDAGVKKFGAVTGLVNNAGRNSNADPVTMTEAEWDDVFSVDLKAAWLCAKVVLPAMLAAKAGSIVNIASVHADHTFPGYFPYAAAKSGLVGLTRSLALEVGPKQVRVNAISPGWTETKLVAEYLATQPPEMRQQVLDVHPMARIAKPAEIANCVVFLLSDEASFVTGANWRVDGGLGARFAG</sequence>
<dbReference type="InterPro" id="IPR002347">
    <property type="entry name" value="SDR_fam"/>
</dbReference>
<dbReference type="GO" id="GO:0047936">
    <property type="term" value="F:glucose 1-dehydrogenase [NAD(P)+] activity"/>
    <property type="evidence" value="ECO:0007669"/>
    <property type="project" value="UniProtKB-EC"/>
</dbReference>
<evidence type="ECO:0000313" key="5">
    <source>
        <dbReference type="EMBL" id="QDZ11889.1"/>
    </source>
</evidence>
<dbReference type="Pfam" id="PF13561">
    <property type="entry name" value="adh_short_C2"/>
    <property type="match status" value="1"/>
</dbReference>
<comment type="similarity">
    <text evidence="1">Belongs to the short-chain dehydrogenases/reductases (SDR) family.</text>
</comment>
<dbReference type="EMBL" id="CP042304">
    <property type="protein sequence ID" value="QDZ11889.1"/>
    <property type="molecule type" value="Genomic_DNA"/>
</dbReference>
<proteinExistence type="inferred from homology"/>
<dbReference type="OrthoDB" id="7946012at2"/>
<dbReference type="PRINTS" id="PR00081">
    <property type="entry name" value="GDHRDH"/>
</dbReference>
<dbReference type="PRINTS" id="PR00080">
    <property type="entry name" value="SDRFAMILY"/>
</dbReference>
<dbReference type="SUPFAM" id="SSF51735">
    <property type="entry name" value="NAD(P)-binding Rossmann-fold domains"/>
    <property type="match status" value="1"/>
</dbReference>
<organism evidence="5 6">
    <name type="scientific">Devosia ginsengisoli</name>
    <dbReference type="NCBI Taxonomy" id="400770"/>
    <lineage>
        <taxon>Bacteria</taxon>
        <taxon>Pseudomonadati</taxon>
        <taxon>Pseudomonadota</taxon>
        <taxon>Alphaproteobacteria</taxon>
        <taxon>Hyphomicrobiales</taxon>
        <taxon>Devosiaceae</taxon>
        <taxon>Devosia</taxon>
    </lineage>
</organism>
<accession>A0A5B8LVJ0</accession>
<dbReference type="NCBIfam" id="NF005559">
    <property type="entry name" value="PRK07231.1"/>
    <property type="match status" value="1"/>
</dbReference>